<keyword evidence="9" id="KW-1185">Reference proteome</keyword>
<dbReference type="PROSITE" id="PS50850">
    <property type="entry name" value="MFS"/>
    <property type="match status" value="1"/>
</dbReference>
<feature type="transmembrane region" description="Helical" evidence="6">
    <location>
        <begin position="432"/>
        <end position="459"/>
    </location>
</feature>
<feature type="transmembrane region" description="Helical" evidence="6">
    <location>
        <begin position="268"/>
        <end position="288"/>
    </location>
</feature>
<dbReference type="STRING" id="61424.A0A2T9Y5Y2"/>
<feature type="transmembrane region" description="Helical" evidence="6">
    <location>
        <begin position="200"/>
        <end position="222"/>
    </location>
</feature>
<dbReference type="Proteomes" id="UP000245699">
    <property type="component" value="Unassembled WGS sequence"/>
</dbReference>
<dbReference type="PANTHER" id="PTHR23501:SF191">
    <property type="entry name" value="VACUOLAR BASIC AMINO ACID TRANSPORTER 4"/>
    <property type="match status" value="1"/>
</dbReference>
<dbReference type="PRINTS" id="PR01036">
    <property type="entry name" value="TCRTETB"/>
</dbReference>
<dbReference type="InterPro" id="IPR011701">
    <property type="entry name" value="MFS"/>
</dbReference>
<feature type="transmembrane region" description="Helical" evidence="6">
    <location>
        <begin position="83"/>
        <end position="102"/>
    </location>
</feature>
<protein>
    <recommendedName>
        <fullName evidence="7">Major facilitator superfamily (MFS) profile domain-containing protein</fullName>
    </recommendedName>
</protein>
<organism evidence="8 9">
    <name type="scientific">Furculomyces boomerangus</name>
    <dbReference type="NCBI Taxonomy" id="61424"/>
    <lineage>
        <taxon>Eukaryota</taxon>
        <taxon>Fungi</taxon>
        <taxon>Fungi incertae sedis</taxon>
        <taxon>Zoopagomycota</taxon>
        <taxon>Kickxellomycotina</taxon>
        <taxon>Harpellomycetes</taxon>
        <taxon>Harpellales</taxon>
        <taxon>Harpellaceae</taxon>
        <taxon>Furculomyces</taxon>
    </lineage>
</organism>
<reference evidence="8 9" key="1">
    <citation type="journal article" date="2018" name="MBio">
        <title>Comparative Genomics Reveals the Core Gene Toolbox for the Fungus-Insect Symbiosis.</title>
        <authorList>
            <person name="Wang Y."/>
            <person name="Stata M."/>
            <person name="Wang W."/>
            <person name="Stajich J.E."/>
            <person name="White M.M."/>
            <person name="Moncalvo J.M."/>
        </authorList>
    </citation>
    <scope>NUCLEOTIDE SEQUENCE [LARGE SCALE GENOMIC DNA]</scope>
    <source>
        <strain evidence="8 9">AUS-77-4</strain>
    </source>
</reference>
<keyword evidence="2" id="KW-0813">Transport</keyword>
<feature type="transmembrane region" description="Helical" evidence="6">
    <location>
        <begin position="46"/>
        <end position="71"/>
    </location>
</feature>
<feature type="transmembrane region" description="Helical" evidence="6">
    <location>
        <begin position="399"/>
        <end position="420"/>
    </location>
</feature>
<evidence type="ECO:0000256" key="3">
    <source>
        <dbReference type="ARBA" id="ARBA00022692"/>
    </source>
</evidence>
<keyword evidence="5 6" id="KW-0472">Membrane</keyword>
<evidence type="ECO:0000313" key="9">
    <source>
        <dbReference type="Proteomes" id="UP000245699"/>
    </source>
</evidence>
<dbReference type="SUPFAM" id="SSF103473">
    <property type="entry name" value="MFS general substrate transporter"/>
    <property type="match status" value="2"/>
</dbReference>
<evidence type="ECO:0000256" key="4">
    <source>
        <dbReference type="ARBA" id="ARBA00022989"/>
    </source>
</evidence>
<dbReference type="Gene3D" id="1.20.1720.10">
    <property type="entry name" value="Multidrug resistance protein D"/>
    <property type="match status" value="1"/>
</dbReference>
<feature type="transmembrane region" description="Helical" evidence="6">
    <location>
        <begin position="243"/>
        <end position="262"/>
    </location>
</feature>
<dbReference type="GO" id="GO:0022857">
    <property type="term" value="F:transmembrane transporter activity"/>
    <property type="evidence" value="ECO:0007669"/>
    <property type="project" value="InterPro"/>
</dbReference>
<keyword evidence="3 6" id="KW-0812">Transmembrane</keyword>
<evidence type="ECO:0000256" key="1">
    <source>
        <dbReference type="ARBA" id="ARBA00004127"/>
    </source>
</evidence>
<sequence>MAKPLNGADIESLSIEEKMATDTSQVDLSEEQTQINQHEYLPPKKIYIMTICLCISLFLVSLDATIVSAVLPTIADSLGGLSLVSWVITASFLGSTLVQPIYGRLSDILGRKNTIILALAIFMLGSLISGVAKSMYTLIASRCITALGGAGVSVMTNIVVSEISPVKDRGKYTGFIGITFGISSVLAPLIGGIITDHISWHWVFLINLPLGAVAGLSLIFLLKIPRVQTDWREKIRTTDYLGMVLIVAGVLLLLLALNWGGYQYQWNSPIIISFICSSIVIILIFIFVELRYAKEPVIPVTMFKIRNFGCLIIAQLLAWMGAYNIIFYIPLYYTVAKNGSATSSGLFLLPFIIGLVIGSILSGFLMTKTGFYRVFYRSGTLALTVGLYLVSTIKSDTNRVVSSIFLLIPGFGIGFVMQSIIIGMQVSVDRKLLAVATSTIIFFRALSGAIGITVGSTVLKTVLKSNLDKFAATNPEYIDVINAAINKAEVIYESTTDHIAREGIINAYIKALQKVYLYQIPIVGVAFLLTMVATHIPLNEQQSPNTDKKPIEQTEA</sequence>
<evidence type="ECO:0000256" key="2">
    <source>
        <dbReference type="ARBA" id="ARBA00022448"/>
    </source>
</evidence>
<evidence type="ECO:0000259" key="7">
    <source>
        <dbReference type="PROSITE" id="PS50850"/>
    </source>
</evidence>
<feature type="transmembrane region" description="Helical" evidence="6">
    <location>
        <begin position="345"/>
        <end position="367"/>
    </location>
</feature>
<comment type="caution">
    <text evidence="8">The sequence shown here is derived from an EMBL/GenBank/DDBJ whole genome shotgun (WGS) entry which is preliminary data.</text>
</comment>
<dbReference type="PANTHER" id="PTHR23501">
    <property type="entry name" value="MAJOR FACILITATOR SUPERFAMILY"/>
    <property type="match status" value="1"/>
</dbReference>
<feature type="transmembrane region" description="Helical" evidence="6">
    <location>
        <begin position="172"/>
        <end position="194"/>
    </location>
</feature>
<feature type="transmembrane region" description="Helical" evidence="6">
    <location>
        <begin position="114"/>
        <end position="132"/>
    </location>
</feature>
<dbReference type="Gene3D" id="1.20.1250.20">
    <property type="entry name" value="MFS general substrate transporter like domains"/>
    <property type="match status" value="1"/>
</dbReference>
<feature type="transmembrane region" description="Helical" evidence="6">
    <location>
        <begin position="138"/>
        <end position="160"/>
    </location>
</feature>
<evidence type="ECO:0000313" key="8">
    <source>
        <dbReference type="EMBL" id="PVU87751.1"/>
    </source>
</evidence>
<proteinExistence type="predicted"/>
<dbReference type="AlphaFoldDB" id="A0A2T9Y5Y2"/>
<dbReference type="GO" id="GO:0005886">
    <property type="term" value="C:plasma membrane"/>
    <property type="evidence" value="ECO:0007669"/>
    <property type="project" value="TreeGrafter"/>
</dbReference>
<keyword evidence="4 6" id="KW-1133">Transmembrane helix</keyword>
<evidence type="ECO:0000256" key="5">
    <source>
        <dbReference type="ARBA" id="ARBA00023136"/>
    </source>
</evidence>
<comment type="subcellular location">
    <subcellularLocation>
        <location evidence="1">Endomembrane system</location>
        <topology evidence="1">Multi-pass membrane protein</topology>
    </subcellularLocation>
</comment>
<evidence type="ECO:0000256" key="6">
    <source>
        <dbReference type="SAM" id="Phobius"/>
    </source>
</evidence>
<dbReference type="OrthoDB" id="10021397at2759"/>
<feature type="domain" description="Major facilitator superfamily (MFS) profile" evidence="7">
    <location>
        <begin position="49"/>
        <end position="501"/>
    </location>
</feature>
<dbReference type="EMBL" id="MBFT01000697">
    <property type="protein sequence ID" value="PVU87751.1"/>
    <property type="molecule type" value="Genomic_DNA"/>
</dbReference>
<accession>A0A2T9Y5Y2</accession>
<gene>
    <name evidence="8" type="ORF">BB559_005897</name>
</gene>
<dbReference type="GO" id="GO:0012505">
    <property type="term" value="C:endomembrane system"/>
    <property type="evidence" value="ECO:0007669"/>
    <property type="project" value="UniProtKB-SubCell"/>
</dbReference>
<dbReference type="Pfam" id="PF07690">
    <property type="entry name" value="MFS_1"/>
    <property type="match status" value="1"/>
</dbReference>
<name>A0A2T9Y5Y2_9FUNG</name>
<feature type="transmembrane region" description="Helical" evidence="6">
    <location>
        <begin position="308"/>
        <end position="333"/>
    </location>
</feature>
<dbReference type="InterPro" id="IPR020846">
    <property type="entry name" value="MFS_dom"/>
</dbReference>
<dbReference type="InterPro" id="IPR036259">
    <property type="entry name" value="MFS_trans_sf"/>
</dbReference>
<dbReference type="CDD" id="cd17502">
    <property type="entry name" value="MFS_Azr1_MDR_like"/>
    <property type="match status" value="1"/>
</dbReference>
<feature type="transmembrane region" description="Helical" evidence="6">
    <location>
        <begin position="516"/>
        <end position="538"/>
    </location>
</feature>